<dbReference type="EMBL" id="ML122263">
    <property type="protein sequence ID" value="RPD60974.1"/>
    <property type="molecule type" value="Genomic_DNA"/>
</dbReference>
<feature type="compositionally biased region" description="Low complexity" evidence="5">
    <location>
        <begin position="1"/>
        <end position="12"/>
    </location>
</feature>
<keyword evidence="2 6" id="KW-0812">Transmembrane</keyword>
<evidence type="ECO:0000256" key="2">
    <source>
        <dbReference type="ARBA" id="ARBA00022692"/>
    </source>
</evidence>
<feature type="compositionally biased region" description="Basic and acidic residues" evidence="5">
    <location>
        <begin position="13"/>
        <end position="26"/>
    </location>
</feature>
<dbReference type="InterPro" id="IPR020846">
    <property type="entry name" value="MFS_dom"/>
</dbReference>
<feature type="transmembrane region" description="Helical" evidence="6">
    <location>
        <begin position="408"/>
        <end position="427"/>
    </location>
</feature>
<dbReference type="Pfam" id="PF07690">
    <property type="entry name" value="MFS_1"/>
    <property type="match status" value="1"/>
</dbReference>
<feature type="transmembrane region" description="Helical" evidence="6">
    <location>
        <begin position="248"/>
        <end position="278"/>
    </location>
</feature>
<gene>
    <name evidence="8" type="ORF">L227DRAFT_652763</name>
</gene>
<keyword evidence="9" id="KW-1185">Reference proteome</keyword>
<feature type="transmembrane region" description="Helical" evidence="6">
    <location>
        <begin position="128"/>
        <end position="147"/>
    </location>
</feature>
<dbReference type="Proteomes" id="UP000313359">
    <property type="component" value="Unassembled WGS sequence"/>
</dbReference>
<name>A0A5C2SCT6_9APHY</name>
<evidence type="ECO:0000256" key="4">
    <source>
        <dbReference type="ARBA" id="ARBA00023136"/>
    </source>
</evidence>
<dbReference type="OrthoDB" id="9986881at2759"/>
<dbReference type="STRING" id="1328759.A0A5C2SCT6"/>
<feature type="region of interest" description="Disordered" evidence="5">
    <location>
        <begin position="527"/>
        <end position="554"/>
    </location>
</feature>
<evidence type="ECO:0000256" key="5">
    <source>
        <dbReference type="SAM" id="MobiDB-lite"/>
    </source>
</evidence>
<feature type="transmembrane region" description="Helical" evidence="6">
    <location>
        <begin position="363"/>
        <end position="382"/>
    </location>
</feature>
<dbReference type="CDD" id="cd17323">
    <property type="entry name" value="MFS_Tpo1_MDR_like"/>
    <property type="match status" value="1"/>
</dbReference>
<accession>A0A5C2SCT6</accession>
<evidence type="ECO:0000313" key="8">
    <source>
        <dbReference type="EMBL" id="RPD60974.1"/>
    </source>
</evidence>
<feature type="transmembrane region" description="Helical" evidence="6">
    <location>
        <begin position="433"/>
        <end position="454"/>
    </location>
</feature>
<proteinExistence type="predicted"/>
<feature type="transmembrane region" description="Helical" evidence="6">
    <location>
        <begin position="159"/>
        <end position="178"/>
    </location>
</feature>
<evidence type="ECO:0000259" key="7">
    <source>
        <dbReference type="PROSITE" id="PS50850"/>
    </source>
</evidence>
<dbReference type="AlphaFoldDB" id="A0A5C2SCT6"/>
<dbReference type="InterPro" id="IPR036259">
    <property type="entry name" value="MFS_trans_sf"/>
</dbReference>
<evidence type="ECO:0000256" key="3">
    <source>
        <dbReference type="ARBA" id="ARBA00022989"/>
    </source>
</evidence>
<feature type="domain" description="Major facilitator superfamily (MFS) profile" evidence="7">
    <location>
        <begin position="93"/>
        <end position="529"/>
    </location>
</feature>
<feature type="transmembrane region" description="Helical" evidence="6">
    <location>
        <begin position="461"/>
        <end position="486"/>
    </location>
</feature>
<feature type="transmembrane region" description="Helical" evidence="6">
    <location>
        <begin position="217"/>
        <end position="242"/>
    </location>
</feature>
<dbReference type="SUPFAM" id="SSF103473">
    <property type="entry name" value="MFS general substrate transporter"/>
    <property type="match status" value="1"/>
</dbReference>
<dbReference type="FunFam" id="1.20.1250.20:FF:000011">
    <property type="entry name" value="MFS multidrug transporter, putative"/>
    <property type="match status" value="1"/>
</dbReference>
<feature type="transmembrane region" description="Helical" evidence="6">
    <location>
        <begin position="498"/>
        <end position="517"/>
    </location>
</feature>
<dbReference type="PROSITE" id="PS50850">
    <property type="entry name" value="MFS"/>
    <property type="match status" value="1"/>
</dbReference>
<dbReference type="Gene3D" id="1.20.1250.20">
    <property type="entry name" value="MFS general substrate transporter like domains"/>
    <property type="match status" value="1"/>
</dbReference>
<feature type="region of interest" description="Disordered" evidence="5">
    <location>
        <begin position="1"/>
        <end position="45"/>
    </location>
</feature>
<feature type="transmembrane region" description="Helical" evidence="6">
    <location>
        <begin position="324"/>
        <end position="343"/>
    </location>
</feature>
<evidence type="ECO:0000256" key="1">
    <source>
        <dbReference type="ARBA" id="ARBA00004141"/>
    </source>
</evidence>
<organism evidence="8 9">
    <name type="scientific">Lentinus tigrinus ALCF2SS1-6</name>
    <dbReference type="NCBI Taxonomy" id="1328759"/>
    <lineage>
        <taxon>Eukaryota</taxon>
        <taxon>Fungi</taxon>
        <taxon>Dikarya</taxon>
        <taxon>Basidiomycota</taxon>
        <taxon>Agaricomycotina</taxon>
        <taxon>Agaricomycetes</taxon>
        <taxon>Polyporales</taxon>
        <taxon>Polyporaceae</taxon>
        <taxon>Lentinus</taxon>
    </lineage>
</organism>
<dbReference type="PANTHER" id="PTHR23502">
    <property type="entry name" value="MAJOR FACILITATOR SUPERFAMILY"/>
    <property type="match status" value="1"/>
</dbReference>
<dbReference type="PANTHER" id="PTHR23502:SF173">
    <property type="entry name" value="MFS-MULTIDRUG-RESISTANCE TRANSPORTER-RELATED"/>
    <property type="match status" value="1"/>
</dbReference>
<keyword evidence="4 6" id="KW-0472">Membrane</keyword>
<feature type="transmembrane region" description="Helical" evidence="6">
    <location>
        <begin position="184"/>
        <end position="205"/>
    </location>
</feature>
<dbReference type="GO" id="GO:0005886">
    <property type="term" value="C:plasma membrane"/>
    <property type="evidence" value="ECO:0007669"/>
    <property type="project" value="TreeGrafter"/>
</dbReference>
<evidence type="ECO:0000313" key="9">
    <source>
        <dbReference type="Proteomes" id="UP000313359"/>
    </source>
</evidence>
<sequence length="554" mass="60819">MSSPSQSALALPAEKEHGLSRPKALDDAASSHTSVTIDPASASRQDVDVNAQFEHEAYGPAAGEEPEDSYEVNIALDDPENPKSWSRSYRWYITALAAMLLFNATFASSAPEGIVAQLIEHFHIGTEVATLTIAIFVAGYCVGPLAWGPLSEEYGRKPVFLVSFLFYTGFQVGCALAPNTASILIFRLLSGIFAAGPLANSGAVLSDIWDADTRGKAMALFTLAPFAGPSFAPTISGFMSVAGVSWRWVFWVLTMFAGGCLLLIQFTLPETFMPVLLVRKAERLRKETGDDRYWAPLERNKPTLSQRFQRVFTRPFNILIHEPMLIAITAYMSFVYGIIYLLFEAYPIVFGQLHGFNEGLVGLTFIPIFVGGVLGVIIYLLAFQPRYAAAIAVYGPLPVPPEYRMEPCLYAAPLYAISFFWFGWTSYPNVSYWAPLMAGVPMATAIIWIFLGLINYTVDAYLFVAASALSATIVVRSIFGAVFPLFATQMYDAMNPRWASTLLGCIAFLLAPIPFVLRRYGPHLRRKSKFAPSKPAPPPSPSPVLDEKKGEQAV</sequence>
<feature type="transmembrane region" description="Helical" evidence="6">
    <location>
        <begin position="89"/>
        <end position="108"/>
    </location>
</feature>
<comment type="subcellular location">
    <subcellularLocation>
        <location evidence="1">Membrane</location>
        <topology evidence="1">Multi-pass membrane protein</topology>
    </subcellularLocation>
</comment>
<feature type="compositionally biased region" description="Basic and acidic residues" evidence="5">
    <location>
        <begin position="545"/>
        <end position="554"/>
    </location>
</feature>
<evidence type="ECO:0000256" key="6">
    <source>
        <dbReference type="SAM" id="Phobius"/>
    </source>
</evidence>
<reference evidence="8" key="1">
    <citation type="journal article" date="2018" name="Genome Biol. Evol.">
        <title>Genomics and development of Lentinus tigrinus, a white-rot wood-decaying mushroom with dimorphic fruiting bodies.</title>
        <authorList>
            <person name="Wu B."/>
            <person name="Xu Z."/>
            <person name="Knudson A."/>
            <person name="Carlson A."/>
            <person name="Chen N."/>
            <person name="Kovaka S."/>
            <person name="LaButti K."/>
            <person name="Lipzen A."/>
            <person name="Pennachio C."/>
            <person name="Riley R."/>
            <person name="Schakwitz W."/>
            <person name="Umezawa K."/>
            <person name="Ohm R.A."/>
            <person name="Grigoriev I.V."/>
            <person name="Nagy L.G."/>
            <person name="Gibbons J."/>
            <person name="Hibbett D."/>
        </authorList>
    </citation>
    <scope>NUCLEOTIDE SEQUENCE [LARGE SCALE GENOMIC DNA]</scope>
    <source>
        <strain evidence="8">ALCF2SS1-6</strain>
    </source>
</reference>
<keyword evidence="3 6" id="KW-1133">Transmembrane helix</keyword>
<dbReference type="GO" id="GO:0022857">
    <property type="term" value="F:transmembrane transporter activity"/>
    <property type="evidence" value="ECO:0007669"/>
    <property type="project" value="InterPro"/>
</dbReference>
<dbReference type="InterPro" id="IPR011701">
    <property type="entry name" value="MFS"/>
</dbReference>
<protein>
    <submittedName>
        <fullName evidence="8">MFS general substrate transporter</fullName>
    </submittedName>
</protein>